<dbReference type="HAMAP" id="MF_00373">
    <property type="entry name" value="Ribosomal_bL28"/>
    <property type="match status" value="1"/>
</dbReference>
<dbReference type="InterPro" id="IPR034704">
    <property type="entry name" value="Ribosomal_bL28/bL31-like_sf"/>
</dbReference>
<dbReference type="PANTHER" id="PTHR13528">
    <property type="entry name" value="39S RIBOSOMAL PROTEIN L28, MITOCHONDRIAL"/>
    <property type="match status" value="1"/>
</dbReference>
<keyword evidence="2 5" id="KW-0689">Ribosomal protein</keyword>
<dbReference type="GO" id="GO:0003735">
    <property type="term" value="F:structural constituent of ribosome"/>
    <property type="evidence" value="ECO:0007669"/>
    <property type="project" value="InterPro"/>
</dbReference>
<dbReference type="InterPro" id="IPR001383">
    <property type="entry name" value="Ribosomal_bL28_bact-type"/>
</dbReference>
<dbReference type="OrthoDB" id="9805609at2"/>
<comment type="similarity">
    <text evidence="1 5">Belongs to the bacterial ribosomal protein bL28 family.</text>
</comment>
<dbReference type="GO" id="GO:1990904">
    <property type="term" value="C:ribonucleoprotein complex"/>
    <property type="evidence" value="ECO:0007669"/>
    <property type="project" value="UniProtKB-KW"/>
</dbReference>
<evidence type="ECO:0000313" key="6">
    <source>
        <dbReference type="EMBL" id="GAO28765.1"/>
    </source>
</evidence>
<accession>A0A0E9LV64</accession>
<dbReference type="Proteomes" id="UP000032900">
    <property type="component" value="Unassembled WGS sequence"/>
</dbReference>
<reference evidence="6 7" key="1">
    <citation type="journal article" date="2015" name="Microbes Environ.">
        <title>Distribution and evolution of nitrogen fixation genes in the phylum bacteroidetes.</title>
        <authorList>
            <person name="Inoue J."/>
            <person name="Oshima K."/>
            <person name="Suda W."/>
            <person name="Sakamoto M."/>
            <person name="Iino T."/>
            <person name="Noda S."/>
            <person name="Hongoh Y."/>
            <person name="Hattori M."/>
            <person name="Ohkuma M."/>
        </authorList>
    </citation>
    <scope>NUCLEOTIDE SEQUENCE [LARGE SCALE GENOMIC DNA]</scope>
    <source>
        <strain evidence="6">JCM 15548</strain>
    </source>
</reference>
<keyword evidence="7" id="KW-1185">Reference proteome</keyword>
<name>A0A0E9LV64_9BACT</name>
<dbReference type="InterPro" id="IPR026569">
    <property type="entry name" value="Ribosomal_bL28"/>
</dbReference>
<evidence type="ECO:0000256" key="5">
    <source>
        <dbReference type="HAMAP-Rule" id="MF_00373"/>
    </source>
</evidence>
<dbReference type="FunFam" id="2.30.170.40:FF:000001">
    <property type="entry name" value="50S ribosomal protein L28"/>
    <property type="match status" value="1"/>
</dbReference>
<gene>
    <name evidence="5" type="primary">rpmB</name>
    <name evidence="6" type="ORF">JCM15548_1891</name>
</gene>
<dbReference type="InterPro" id="IPR037147">
    <property type="entry name" value="Ribosomal_bL28_sf"/>
</dbReference>
<dbReference type="RefSeq" id="WP_062122486.1">
    <property type="nucleotide sequence ID" value="NZ_BAZW01000004.1"/>
</dbReference>
<dbReference type="Pfam" id="PF00830">
    <property type="entry name" value="Ribosomal_L28"/>
    <property type="match status" value="1"/>
</dbReference>
<dbReference type="AlphaFoldDB" id="A0A0E9LV64"/>
<sequence length="81" mass="9291">MSKVCEITGKSFMVGNNVSHSKRRTKRRFNPNLFDKKFFLPEDNRWVKLRVSASGLRLINKVGVKAAIKSAQEKGYLSTKF</sequence>
<evidence type="ECO:0000256" key="3">
    <source>
        <dbReference type="ARBA" id="ARBA00023274"/>
    </source>
</evidence>
<dbReference type="GO" id="GO:0006412">
    <property type="term" value="P:translation"/>
    <property type="evidence" value="ECO:0007669"/>
    <property type="project" value="UniProtKB-UniRule"/>
</dbReference>
<dbReference type="EMBL" id="BAZW01000004">
    <property type="protein sequence ID" value="GAO28765.1"/>
    <property type="molecule type" value="Genomic_DNA"/>
</dbReference>
<dbReference type="PANTHER" id="PTHR13528:SF2">
    <property type="entry name" value="LARGE RIBOSOMAL SUBUNIT PROTEIN BL28M"/>
    <property type="match status" value="1"/>
</dbReference>
<dbReference type="Gene3D" id="2.30.170.40">
    <property type="entry name" value="Ribosomal protein L28/L24"/>
    <property type="match status" value="1"/>
</dbReference>
<organism evidence="6 7">
    <name type="scientific">Geofilum rubicundum JCM 15548</name>
    <dbReference type="NCBI Taxonomy" id="1236989"/>
    <lineage>
        <taxon>Bacteria</taxon>
        <taxon>Pseudomonadati</taxon>
        <taxon>Bacteroidota</taxon>
        <taxon>Bacteroidia</taxon>
        <taxon>Marinilabiliales</taxon>
        <taxon>Marinilabiliaceae</taxon>
        <taxon>Geofilum</taxon>
    </lineage>
</organism>
<dbReference type="STRING" id="1236989.JCM15548_1891"/>
<dbReference type="NCBIfam" id="TIGR00009">
    <property type="entry name" value="L28"/>
    <property type="match status" value="1"/>
</dbReference>
<comment type="caution">
    <text evidence="6">The sequence shown here is derived from an EMBL/GenBank/DDBJ whole genome shotgun (WGS) entry which is preliminary data.</text>
</comment>
<proteinExistence type="inferred from homology"/>
<keyword evidence="3 5" id="KW-0687">Ribonucleoprotein</keyword>
<evidence type="ECO:0000256" key="2">
    <source>
        <dbReference type="ARBA" id="ARBA00022980"/>
    </source>
</evidence>
<dbReference type="SUPFAM" id="SSF143800">
    <property type="entry name" value="L28p-like"/>
    <property type="match status" value="1"/>
</dbReference>
<evidence type="ECO:0000313" key="7">
    <source>
        <dbReference type="Proteomes" id="UP000032900"/>
    </source>
</evidence>
<evidence type="ECO:0000256" key="4">
    <source>
        <dbReference type="ARBA" id="ARBA00035174"/>
    </source>
</evidence>
<protein>
    <recommendedName>
        <fullName evidence="4 5">Large ribosomal subunit protein bL28</fullName>
    </recommendedName>
</protein>
<evidence type="ECO:0000256" key="1">
    <source>
        <dbReference type="ARBA" id="ARBA00008760"/>
    </source>
</evidence>
<dbReference type="GO" id="GO:0005840">
    <property type="term" value="C:ribosome"/>
    <property type="evidence" value="ECO:0007669"/>
    <property type="project" value="UniProtKB-KW"/>
</dbReference>